<feature type="region of interest" description="Disordered" evidence="1">
    <location>
        <begin position="112"/>
        <end position="172"/>
    </location>
</feature>
<evidence type="ECO:0000256" key="1">
    <source>
        <dbReference type="SAM" id="MobiDB-lite"/>
    </source>
</evidence>
<dbReference type="OrthoDB" id="6584751at2759"/>
<dbReference type="AlphaFoldDB" id="A0A8B8FZI6"/>
<dbReference type="Proteomes" id="UP000694846">
    <property type="component" value="Unplaced"/>
</dbReference>
<feature type="compositionally biased region" description="Polar residues" evidence="1">
    <location>
        <begin position="198"/>
        <end position="208"/>
    </location>
</feature>
<dbReference type="GeneID" id="112687612"/>
<name>A0A8B8FZI6_9HEMI</name>
<accession>A0A8B8FZI6</accession>
<reference evidence="3" key="1">
    <citation type="submission" date="2025-08" db="UniProtKB">
        <authorList>
            <consortium name="RefSeq"/>
        </authorList>
    </citation>
    <scope>IDENTIFICATION</scope>
    <source>
        <tissue evidence="3">Whole body</tissue>
    </source>
</reference>
<organism evidence="2 3">
    <name type="scientific">Sipha flava</name>
    <name type="common">yellow sugarcane aphid</name>
    <dbReference type="NCBI Taxonomy" id="143950"/>
    <lineage>
        <taxon>Eukaryota</taxon>
        <taxon>Metazoa</taxon>
        <taxon>Ecdysozoa</taxon>
        <taxon>Arthropoda</taxon>
        <taxon>Hexapoda</taxon>
        <taxon>Insecta</taxon>
        <taxon>Pterygota</taxon>
        <taxon>Neoptera</taxon>
        <taxon>Paraneoptera</taxon>
        <taxon>Hemiptera</taxon>
        <taxon>Sternorrhyncha</taxon>
        <taxon>Aphidomorpha</taxon>
        <taxon>Aphidoidea</taxon>
        <taxon>Aphididae</taxon>
        <taxon>Sipha</taxon>
    </lineage>
</organism>
<sequence>MEASAKLIKTIKHSHLIGELFFNEPNKAWSMLILVSFYAKHTFQIPPDQNIDLLNPILLLPAPSGISYESLHYPMPLDQYQVVPLVINTGKIPLINHSVQAPIQYFIPDSENQRTSKSYDPLQSSNLSHQHRSTARQVTKTYSNSRTENRSKQKHYPPTTMYSETHVESQPTSRYSYGYQIIDDNIENSNDQRESSDNDNTSGNYNNKLSGLTRIQTVFEYTNTPNANTVVQKQNTKETRQKNETSVSTDSNPIVLRSGMNITKTELKKQYMNITNLETSNNVTNKNGNVTTLKP</sequence>
<feature type="compositionally biased region" description="Polar residues" evidence="1">
    <location>
        <begin position="160"/>
        <end position="172"/>
    </location>
</feature>
<dbReference type="RefSeq" id="XP_025416197.1">
    <property type="nucleotide sequence ID" value="XM_025560412.1"/>
</dbReference>
<gene>
    <name evidence="3" type="primary">LOC112687612</name>
</gene>
<evidence type="ECO:0000313" key="3">
    <source>
        <dbReference type="RefSeq" id="XP_025416197.1"/>
    </source>
</evidence>
<feature type="region of interest" description="Disordered" evidence="1">
    <location>
        <begin position="188"/>
        <end position="208"/>
    </location>
</feature>
<protein>
    <submittedName>
        <fullName evidence="3">Uncharacterized protein LOC112687612 isoform X1</fullName>
    </submittedName>
</protein>
<evidence type="ECO:0000313" key="2">
    <source>
        <dbReference type="Proteomes" id="UP000694846"/>
    </source>
</evidence>
<feature type="compositionally biased region" description="Polar residues" evidence="1">
    <location>
        <begin position="135"/>
        <end position="146"/>
    </location>
</feature>
<feature type="region of interest" description="Disordered" evidence="1">
    <location>
        <begin position="232"/>
        <end position="253"/>
    </location>
</feature>
<keyword evidence="2" id="KW-1185">Reference proteome</keyword>
<proteinExistence type="predicted"/>
<feature type="compositionally biased region" description="Polar residues" evidence="1">
    <location>
        <begin position="113"/>
        <end position="128"/>
    </location>
</feature>